<gene>
    <name evidence="2" type="ORF">CSW64_18245</name>
</gene>
<dbReference type="CDD" id="cd00732">
    <property type="entry name" value="CheW"/>
    <property type="match status" value="1"/>
</dbReference>
<dbReference type="SUPFAM" id="SSF50341">
    <property type="entry name" value="CheW-like"/>
    <property type="match status" value="1"/>
</dbReference>
<accession>A0A2D2B4B4</accession>
<dbReference type="Gene3D" id="2.30.30.40">
    <property type="entry name" value="SH3 Domains"/>
    <property type="match status" value="1"/>
</dbReference>
<dbReference type="PANTHER" id="PTHR22617:SF23">
    <property type="entry name" value="CHEMOTAXIS PROTEIN CHEW"/>
    <property type="match status" value="1"/>
</dbReference>
<dbReference type="AlphaFoldDB" id="A0A2D2B4B4"/>
<reference evidence="2 3" key="1">
    <citation type="submission" date="2017-10" db="EMBL/GenBank/DDBJ databases">
        <title>Genome sequence of Caulobacter mirabilis FWC38.</title>
        <authorList>
            <person name="Fiebig A."/>
            <person name="Crosson S."/>
        </authorList>
    </citation>
    <scope>NUCLEOTIDE SEQUENCE [LARGE SCALE GENOMIC DNA]</scope>
    <source>
        <strain evidence="2 3">FWC 38</strain>
    </source>
</reference>
<dbReference type="InterPro" id="IPR039315">
    <property type="entry name" value="CheW"/>
</dbReference>
<feature type="domain" description="CheW-like" evidence="1">
    <location>
        <begin position="11"/>
        <end position="151"/>
    </location>
</feature>
<dbReference type="Gene3D" id="2.40.50.180">
    <property type="entry name" value="CheA-289, Domain 4"/>
    <property type="match status" value="1"/>
</dbReference>
<name>A0A2D2B4B4_9CAUL</name>
<dbReference type="GO" id="GO:0005829">
    <property type="term" value="C:cytosol"/>
    <property type="evidence" value="ECO:0007669"/>
    <property type="project" value="TreeGrafter"/>
</dbReference>
<dbReference type="EMBL" id="CP024201">
    <property type="protein sequence ID" value="ATQ45099.1"/>
    <property type="molecule type" value="Genomic_DNA"/>
</dbReference>
<dbReference type="OrthoDB" id="9794382at2"/>
<proteinExistence type="predicted"/>
<dbReference type="GO" id="GO:0007165">
    <property type="term" value="P:signal transduction"/>
    <property type="evidence" value="ECO:0007669"/>
    <property type="project" value="InterPro"/>
</dbReference>
<keyword evidence="3" id="KW-1185">Reference proteome</keyword>
<dbReference type="Proteomes" id="UP000228945">
    <property type="component" value="Chromosome"/>
</dbReference>
<evidence type="ECO:0000313" key="2">
    <source>
        <dbReference type="EMBL" id="ATQ45099.1"/>
    </source>
</evidence>
<dbReference type="InterPro" id="IPR002545">
    <property type="entry name" value="CheW-lke_dom"/>
</dbReference>
<dbReference type="SMART" id="SM00260">
    <property type="entry name" value="CheW"/>
    <property type="match status" value="1"/>
</dbReference>
<dbReference type="Pfam" id="PF01584">
    <property type="entry name" value="CheW"/>
    <property type="match status" value="1"/>
</dbReference>
<dbReference type="GO" id="GO:0006935">
    <property type="term" value="P:chemotaxis"/>
    <property type="evidence" value="ECO:0007669"/>
    <property type="project" value="InterPro"/>
</dbReference>
<sequence>MTDISLDGRDGSELISFRIGEQEFCVDIMAVREIRGWTPATPVPHSPPFVRGVINLRGAVLPVIDLADRLGLGRAVETARHVIIVVQIGSRIVGLLVDAVCDILSTADHVVQRTPDLAGDQMQNFVRGLIALDGRMISLLDLDLVLDQPQREAA</sequence>
<evidence type="ECO:0000313" key="3">
    <source>
        <dbReference type="Proteomes" id="UP000228945"/>
    </source>
</evidence>
<dbReference type="PANTHER" id="PTHR22617">
    <property type="entry name" value="CHEMOTAXIS SENSOR HISTIDINE KINASE-RELATED"/>
    <property type="match status" value="1"/>
</dbReference>
<evidence type="ECO:0000259" key="1">
    <source>
        <dbReference type="PROSITE" id="PS50851"/>
    </source>
</evidence>
<dbReference type="InterPro" id="IPR036061">
    <property type="entry name" value="CheW-like_dom_sf"/>
</dbReference>
<dbReference type="PROSITE" id="PS50851">
    <property type="entry name" value="CHEW"/>
    <property type="match status" value="1"/>
</dbReference>
<protein>
    <submittedName>
        <fullName evidence="2">Chemotaxis protein CheW</fullName>
    </submittedName>
</protein>
<dbReference type="KEGG" id="cmb:CSW64_18245"/>
<dbReference type="RefSeq" id="WP_099624336.1">
    <property type="nucleotide sequence ID" value="NZ_CP024201.1"/>
</dbReference>
<organism evidence="2 3">
    <name type="scientific">Caulobacter mirabilis</name>
    <dbReference type="NCBI Taxonomy" id="69666"/>
    <lineage>
        <taxon>Bacteria</taxon>
        <taxon>Pseudomonadati</taxon>
        <taxon>Pseudomonadota</taxon>
        <taxon>Alphaproteobacteria</taxon>
        <taxon>Caulobacterales</taxon>
        <taxon>Caulobacteraceae</taxon>
        <taxon>Caulobacter</taxon>
    </lineage>
</organism>